<dbReference type="AlphaFoldDB" id="A0A4P9VLK4"/>
<keyword evidence="3" id="KW-1133">Transmembrane helix</keyword>
<accession>A0A4P9VLK4</accession>
<organism evidence="5 6">
    <name type="scientific">Zooshikella ganghwensis</name>
    <dbReference type="NCBI Taxonomy" id="202772"/>
    <lineage>
        <taxon>Bacteria</taxon>
        <taxon>Pseudomonadati</taxon>
        <taxon>Pseudomonadota</taxon>
        <taxon>Gammaproteobacteria</taxon>
        <taxon>Oceanospirillales</taxon>
        <taxon>Zooshikellaceae</taxon>
        <taxon>Zooshikella</taxon>
    </lineage>
</organism>
<evidence type="ECO:0000313" key="6">
    <source>
        <dbReference type="Proteomes" id="UP000257039"/>
    </source>
</evidence>
<evidence type="ECO:0000256" key="1">
    <source>
        <dbReference type="SAM" id="Coils"/>
    </source>
</evidence>
<sequence length="1160" mass="132355">MAKEIKDPNTAAYQASTQSPKQSGQACPYTYDHIFIYPLRYALVEEAIEDHPAFQPGIDTEIKPIGVRLARKGYFYYIHSDKPDKLRLKIITSKGAFAGESPIKLPKQGMLWFYFSEIKWTEKKETMIVTNEQGMRDKLMQKVFLSGFSACDGAEHLIPWSEGSVRIAECKPLILSDPLARQVSRNNTRQPKQNPNSSRIQFETKGFYWSLNKVDSPGGHHLSLFDKTPPDQSAFILMFDILSVLKDLTNYQGYLAEWEENWRKEEQNKFFTADFIEGLYTYKFDEVKSMLAKQTGDQLQLSKDQYELFKKRGVLQKRVGTAEQGISGKEYIQFPKGKLEQEQSKIDQLKKEVDSIERKLKGAFGVYYEEAVSAFENYTDAKDSMKEGWGGLAPRVKALTRLKEMTSYLAEQRKWLQRHDKLRETVVQDRAKCIPKFYKAAWYFDTEDKDQHKYYGEALFGCVNYICDTQSGVEFANDFFIAKSGIQNILDAMPTDDTDWLSISAHFRRAVTLIKRIKSYKKGFEDAKELSKLLEMEGVDTALTKRLKRMTSSGQKVRNILEPAYRYELEKQFKSELKSFSDVNKTRVREVANKFVRLMEKCGPGMHSLFFEGLMNGSGVGIKLASQADVDHFEKLVQQLNSMQVILKKYIRAGNELKQQWKSTINQSLRKEVISEYKNLSLKIKDIKHHQGNILQSIADMTDPLNSSGKGVISVSLTHPELDELRVHYKNLKQGIWKGYNSKDTGEAAKKLLKPGSLAISILIANIVNFLQVNEEVYRKTEQSSKDYKLFYGSLFGTLAAVNTFISDMWRKGLQDALENTQNPFLVDKLAKVTVLSGGFSSILGFISTISYMLYEFDNFEKASKDGNAGAKAAIVTKQIGHFTNLVSYGRQTYVYGDIVYTVLFKQTESWGGALANRTTVLARVNLWLLVGSLIVIIGSLIYEYYNPKKIFKWVKESLWGIGNRKYSELESKQLLAEAISAPQIIVQSIRSRTQIKASGYGSENIVTNVKYVIDIMGFSPVRLLYLKDNEPSPIALAVAVKLEEASRWKANEFDWHDITNDVILGSKYTLLEQGLIIEFELPDYLMTSEGKIEWVFSVIPDLAHKPLNSEAGYVRFSSSNIQRVGAMMQLESSDRLAYAHFLPLIDLRTEHIEMIEDNT</sequence>
<keyword evidence="3" id="KW-0812">Transmembrane</keyword>
<comment type="caution">
    <text evidence="5">The sequence shown here is derived from an EMBL/GenBank/DDBJ whole genome shotgun (WGS) entry which is preliminary data.</text>
</comment>
<keyword evidence="3" id="KW-0472">Membrane</keyword>
<evidence type="ECO:0000256" key="3">
    <source>
        <dbReference type="SAM" id="Phobius"/>
    </source>
</evidence>
<feature type="region of interest" description="Disordered" evidence="2">
    <location>
        <begin position="1"/>
        <end position="25"/>
    </location>
</feature>
<reference evidence="5 6" key="1">
    <citation type="submission" date="2017-04" db="EMBL/GenBank/DDBJ databases">
        <title>Draft genome sequence of Zooshikella ganghwensis VG4 isolated from Red Sea sediments.</title>
        <authorList>
            <person name="Rehman Z."/>
            <person name="Alam I."/>
            <person name="Kamau A."/>
            <person name="Bajic V."/>
            <person name="Leiknes T."/>
        </authorList>
    </citation>
    <scope>NUCLEOTIDE SEQUENCE [LARGE SCALE GENOMIC DNA]</scope>
    <source>
        <strain evidence="5 6">VG4</strain>
    </source>
</reference>
<proteinExistence type="predicted"/>
<feature type="domain" description="Toxin VasX N-terminal region" evidence="4">
    <location>
        <begin position="27"/>
        <end position="85"/>
    </location>
</feature>
<dbReference type="RefSeq" id="WP_094786199.1">
    <property type="nucleotide sequence ID" value="NZ_NDXW01000001.1"/>
</dbReference>
<feature type="transmembrane region" description="Helical" evidence="3">
    <location>
        <begin position="830"/>
        <end position="855"/>
    </location>
</feature>
<evidence type="ECO:0000313" key="5">
    <source>
        <dbReference type="EMBL" id="RDH42742.1"/>
    </source>
</evidence>
<dbReference type="EMBL" id="NDXW01000001">
    <property type="protein sequence ID" value="RDH42742.1"/>
    <property type="molecule type" value="Genomic_DNA"/>
</dbReference>
<feature type="transmembrane region" description="Helical" evidence="3">
    <location>
        <begin position="927"/>
        <end position="946"/>
    </location>
</feature>
<gene>
    <name evidence="5" type="ORF">B9G39_04355</name>
</gene>
<dbReference type="InterPro" id="IPR046864">
    <property type="entry name" value="VasX_N"/>
</dbReference>
<feature type="coiled-coil region" evidence="1">
    <location>
        <begin position="339"/>
        <end position="366"/>
    </location>
</feature>
<feature type="compositionally biased region" description="Polar residues" evidence="2">
    <location>
        <begin position="11"/>
        <end position="25"/>
    </location>
</feature>
<dbReference type="Proteomes" id="UP000257039">
    <property type="component" value="Unassembled WGS sequence"/>
</dbReference>
<keyword evidence="6" id="KW-1185">Reference proteome</keyword>
<dbReference type="Pfam" id="PF20249">
    <property type="entry name" value="VasX_N"/>
    <property type="match status" value="1"/>
</dbReference>
<name>A0A4P9VLK4_9GAMM</name>
<keyword evidence="1" id="KW-0175">Coiled coil</keyword>
<evidence type="ECO:0000256" key="2">
    <source>
        <dbReference type="SAM" id="MobiDB-lite"/>
    </source>
</evidence>
<evidence type="ECO:0000259" key="4">
    <source>
        <dbReference type="Pfam" id="PF20249"/>
    </source>
</evidence>
<protein>
    <recommendedName>
        <fullName evidence="4">Toxin VasX N-terminal region domain-containing protein</fullName>
    </recommendedName>
</protein>